<dbReference type="Proteomes" id="UP000682733">
    <property type="component" value="Unassembled WGS sequence"/>
</dbReference>
<comment type="caution">
    <text evidence="2">The sequence shown here is derived from an EMBL/GenBank/DDBJ whole genome shotgun (WGS) entry which is preliminary data.</text>
</comment>
<dbReference type="Proteomes" id="UP000677228">
    <property type="component" value="Unassembled WGS sequence"/>
</dbReference>
<reference evidence="2" key="1">
    <citation type="submission" date="2021-02" db="EMBL/GenBank/DDBJ databases">
        <authorList>
            <person name="Nowell W R."/>
        </authorList>
    </citation>
    <scope>NUCLEOTIDE SEQUENCE</scope>
</reference>
<organism evidence="2 4">
    <name type="scientific">Didymodactylos carnosus</name>
    <dbReference type="NCBI Taxonomy" id="1234261"/>
    <lineage>
        <taxon>Eukaryota</taxon>
        <taxon>Metazoa</taxon>
        <taxon>Spiralia</taxon>
        <taxon>Gnathifera</taxon>
        <taxon>Rotifera</taxon>
        <taxon>Eurotatoria</taxon>
        <taxon>Bdelloidea</taxon>
        <taxon>Philodinida</taxon>
        <taxon>Philodinidae</taxon>
        <taxon>Didymodactylos</taxon>
    </lineage>
</organism>
<feature type="region of interest" description="Disordered" evidence="1">
    <location>
        <begin position="1"/>
        <end position="28"/>
    </location>
</feature>
<evidence type="ECO:0000313" key="2">
    <source>
        <dbReference type="EMBL" id="CAF1425121.1"/>
    </source>
</evidence>
<sequence>KTMSSTNDQQKTEQQPKQMMCGGPGTRAPRHVYTCVIKNKTNEELTCEVEYRGIDDKHTEVLNVQIPKGEEQKINEKTFEHDSGTSTGRKTVHRIHVKKYDGKTIEIKEPFENVTSPQQNWEFHINDNEIKSVNPNQ</sequence>
<evidence type="ECO:0000313" key="4">
    <source>
        <dbReference type="Proteomes" id="UP000677228"/>
    </source>
</evidence>
<gene>
    <name evidence="2" type="ORF">OVA965_LOCUS33825</name>
    <name evidence="3" type="ORF">TMI583_LOCUS34733</name>
</gene>
<dbReference type="AlphaFoldDB" id="A0A8S2FCH5"/>
<feature type="compositionally biased region" description="Polar residues" evidence="1">
    <location>
        <begin position="1"/>
        <end position="17"/>
    </location>
</feature>
<protein>
    <submittedName>
        <fullName evidence="2">Uncharacterized protein</fullName>
    </submittedName>
</protein>
<dbReference type="EMBL" id="CAJOBA010049522">
    <property type="protein sequence ID" value="CAF4224638.1"/>
    <property type="molecule type" value="Genomic_DNA"/>
</dbReference>
<dbReference type="EMBL" id="CAJNOK010027739">
    <property type="protein sequence ID" value="CAF1425121.1"/>
    <property type="molecule type" value="Genomic_DNA"/>
</dbReference>
<accession>A0A8S2FCH5</accession>
<evidence type="ECO:0000313" key="3">
    <source>
        <dbReference type="EMBL" id="CAF4224638.1"/>
    </source>
</evidence>
<feature type="non-terminal residue" evidence="2">
    <location>
        <position position="1"/>
    </location>
</feature>
<name>A0A8S2FCH5_9BILA</name>
<evidence type="ECO:0000256" key="1">
    <source>
        <dbReference type="SAM" id="MobiDB-lite"/>
    </source>
</evidence>
<proteinExistence type="predicted"/>